<dbReference type="InterPro" id="IPR036864">
    <property type="entry name" value="Zn2-C6_fun-type_DNA-bd_sf"/>
</dbReference>
<evidence type="ECO:0000256" key="3">
    <source>
        <dbReference type="ARBA" id="ARBA00023163"/>
    </source>
</evidence>
<evidence type="ECO:0000313" key="7">
    <source>
        <dbReference type="EMBL" id="CRL19792.1"/>
    </source>
</evidence>
<keyword evidence="3" id="KW-0804">Transcription</keyword>
<dbReference type="Pfam" id="PF00172">
    <property type="entry name" value="Zn_clus"/>
    <property type="match status" value="1"/>
</dbReference>
<feature type="domain" description="Zn(2)-C6 fungal-type" evidence="6">
    <location>
        <begin position="11"/>
        <end position="42"/>
    </location>
</feature>
<protein>
    <submittedName>
        <fullName evidence="7">Fungal transcriptional regulatory protein, N-terminal</fullName>
    </submittedName>
</protein>
<dbReference type="AlphaFoldDB" id="A0A0G4P0E5"/>
<dbReference type="SMART" id="SM00066">
    <property type="entry name" value="GAL4"/>
    <property type="match status" value="1"/>
</dbReference>
<organism evidence="7 8">
    <name type="scientific">Penicillium camemberti (strain FM 013)</name>
    <dbReference type="NCBI Taxonomy" id="1429867"/>
    <lineage>
        <taxon>Eukaryota</taxon>
        <taxon>Fungi</taxon>
        <taxon>Dikarya</taxon>
        <taxon>Ascomycota</taxon>
        <taxon>Pezizomycotina</taxon>
        <taxon>Eurotiomycetes</taxon>
        <taxon>Eurotiomycetidae</taxon>
        <taxon>Eurotiales</taxon>
        <taxon>Aspergillaceae</taxon>
        <taxon>Penicillium</taxon>
    </lineage>
</organism>
<dbReference type="STRING" id="1429867.A0A0G4P0E5"/>
<evidence type="ECO:0000256" key="2">
    <source>
        <dbReference type="ARBA" id="ARBA00023125"/>
    </source>
</evidence>
<feature type="compositionally biased region" description="Polar residues" evidence="5">
    <location>
        <begin position="137"/>
        <end position="153"/>
    </location>
</feature>
<evidence type="ECO:0000256" key="1">
    <source>
        <dbReference type="ARBA" id="ARBA00023015"/>
    </source>
</evidence>
<dbReference type="Gene3D" id="4.10.240.10">
    <property type="entry name" value="Zn(2)-C6 fungal-type DNA-binding domain"/>
    <property type="match status" value="1"/>
</dbReference>
<evidence type="ECO:0000256" key="4">
    <source>
        <dbReference type="ARBA" id="ARBA00023242"/>
    </source>
</evidence>
<dbReference type="GO" id="GO:0008270">
    <property type="term" value="F:zinc ion binding"/>
    <property type="evidence" value="ECO:0007669"/>
    <property type="project" value="InterPro"/>
</dbReference>
<feature type="region of interest" description="Disordered" evidence="5">
    <location>
        <begin position="133"/>
        <end position="155"/>
    </location>
</feature>
<dbReference type="Proteomes" id="UP000053732">
    <property type="component" value="Unassembled WGS sequence"/>
</dbReference>
<dbReference type="GO" id="GO:0003677">
    <property type="term" value="F:DNA binding"/>
    <property type="evidence" value="ECO:0007669"/>
    <property type="project" value="UniProtKB-KW"/>
</dbReference>
<gene>
    <name evidence="7" type="ORF">PCAMFM013_S003g000583</name>
</gene>
<evidence type="ECO:0000313" key="8">
    <source>
        <dbReference type="Proteomes" id="UP000053732"/>
    </source>
</evidence>
<dbReference type="CDD" id="cd00067">
    <property type="entry name" value="GAL4"/>
    <property type="match status" value="1"/>
</dbReference>
<dbReference type="PANTHER" id="PTHR47840:SF1">
    <property type="entry name" value="ZN(II)2CYS6 TRANSCRIPTION FACTOR (EUROFUNG)"/>
    <property type="match status" value="1"/>
</dbReference>
<keyword evidence="2" id="KW-0238">DNA-binding</keyword>
<dbReference type="GO" id="GO:0000981">
    <property type="term" value="F:DNA-binding transcription factor activity, RNA polymerase II-specific"/>
    <property type="evidence" value="ECO:0007669"/>
    <property type="project" value="InterPro"/>
</dbReference>
<accession>A0A0G4P0E5</accession>
<dbReference type="PROSITE" id="PS50048">
    <property type="entry name" value="ZN2_CY6_FUNGAL_2"/>
    <property type="match status" value="1"/>
</dbReference>
<sequence>MPKHMRKGTHSCLACRRRKVRCWFSSPHANACDNCARRETACIPQGDIQHAPISISPPRLEATTVNDQVLGPFFKALYQLRRRVEVSLRASASSRADIQRELSEPFLDLETVHSDCAPVMKLLNHRLICRRTEPRRNQASQRDPESGDSSQPQVHVESLHPTNNLFALYEMCSALPSDSDIAEILTARSQWWVTWRQSFGLAWGEVEDSTLTQFATRAVCVENPSLLGSLLLCFAMSTGDYSRYLGPVERWMLADNSCTTHQYDFQCLMGLGLCLFSALQPRRAWLVYRKANALLQLAGIHRSHKRSESLDLIFWQLFGADRWVSLLIGLPYSVPDHVCYLSIPSINQSTPITFHHRHMVLLTGKVIDCLQSPAGYSFSTVVSVDEEIDKVTTQLPLHYLSMPHIAACLDADEKSARLYRITEIFQLKTFLYLPLFLQQCDRHKELVQNQNSRHGRNACLSSAQSLLEAYLALYDMQPNTAVVDNSIKLTSFTALAAAVVLFLNLLASSHPTTEPIANPTRPLTLESDTMLINRTVAAFEACSEGEPQSLCGQCYTALTELISCSRVLGKGESREITVPYFGLVEITREKHVPLHSLGIFEDDGVVQTTSMVNPTAAGFVFDELHDEVFSSLTVADDIFFAYHGPWESHPQESCWPSQSVEAGLDPPNVVLGQYLTPEFGL</sequence>
<keyword evidence="8" id="KW-1185">Reference proteome</keyword>
<reference evidence="7 8" key="1">
    <citation type="journal article" date="2014" name="Nat. Commun.">
        <title>Multiple recent horizontal transfers of a large genomic region in cheese making fungi.</title>
        <authorList>
            <person name="Cheeseman K."/>
            <person name="Ropars J."/>
            <person name="Renault P."/>
            <person name="Dupont J."/>
            <person name="Gouzy J."/>
            <person name="Branca A."/>
            <person name="Abraham A.L."/>
            <person name="Ceppi M."/>
            <person name="Conseiller E."/>
            <person name="Debuchy R."/>
            <person name="Malagnac F."/>
            <person name="Goarin A."/>
            <person name="Silar P."/>
            <person name="Lacoste S."/>
            <person name="Sallet E."/>
            <person name="Bensimon A."/>
            <person name="Giraud T."/>
            <person name="Brygoo Y."/>
        </authorList>
    </citation>
    <scope>NUCLEOTIDE SEQUENCE [LARGE SCALE GENOMIC DNA]</scope>
    <source>
        <strain evidence="8">FM 013</strain>
    </source>
</reference>
<dbReference type="CDD" id="cd12148">
    <property type="entry name" value="fungal_TF_MHR"/>
    <property type="match status" value="1"/>
</dbReference>
<dbReference type="PANTHER" id="PTHR47840">
    <property type="entry name" value="ZN(II)2CYS6 TRANSCRIPTION FACTOR (EUROFUNG)-RELATED"/>
    <property type="match status" value="1"/>
</dbReference>
<dbReference type="PROSITE" id="PS00463">
    <property type="entry name" value="ZN2_CY6_FUNGAL_1"/>
    <property type="match status" value="1"/>
</dbReference>
<proteinExistence type="predicted"/>
<dbReference type="InterPro" id="IPR001138">
    <property type="entry name" value="Zn2Cys6_DnaBD"/>
</dbReference>
<keyword evidence="4" id="KW-0539">Nucleus</keyword>
<evidence type="ECO:0000259" key="6">
    <source>
        <dbReference type="PROSITE" id="PS50048"/>
    </source>
</evidence>
<keyword evidence="1" id="KW-0805">Transcription regulation</keyword>
<name>A0A0G4P0E5_PENC3</name>
<evidence type="ECO:0000256" key="5">
    <source>
        <dbReference type="SAM" id="MobiDB-lite"/>
    </source>
</evidence>
<dbReference type="SUPFAM" id="SSF57701">
    <property type="entry name" value="Zn2/Cys6 DNA-binding domain"/>
    <property type="match status" value="1"/>
</dbReference>
<dbReference type="EMBL" id="HG793136">
    <property type="protein sequence ID" value="CRL19792.1"/>
    <property type="molecule type" value="Genomic_DNA"/>
</dbReference>